<protein>
    <recommendedName>
        <fullName evidence="6">TIGR02302 family protein</fullName>
    </recommendedName>
</protein>
<dbReference type="AlphaFoldDB" id="A0A1C3RH30"/>
<evidence type="ECO:0000256" key="2">
    <source>
        <dbReference type="SAM" id="MobiDB-lite"/>
    </source>
</evidence>
<dbReference type="InterPro" id="IPR012683">
    <property type="entry name" value="CHP02302_TM"/>
</dbReference>
<dbReference type="RefSeq" id="WP_069188593.1">
    <property type="nucleotide sequence ID" value="NZ_FLYE01000012.1"/>
</dbReference>
<organism evidence="4 5">
    <name type="scientific">Candidatus Terasakiella magnetica</name>
    <dbReference type="NCBI Taxonomy" id="1867952"/>
    <lineage>
        <taxon>Bacteria</taxon>
        <taxon>Pseudomonadati</taxon>
        <taxon>Pseudomonadota</taxon>
        <taxon>Alphaproteobacteria</taxon>
        <taxon>Rhodospirillales</taxon>
        <taxon>Terasakiellaceae</taxon>
        <taxon>Terasakiella</taxon>
    </lineage>
</organism>
<keyword evidence="1" id="KW-0175">Coiled coil</keyword>
<sequence length="803" mass="91427">MSKQEQQVEFEPSMLRQLQHLVFWTRCVLLWEALWPRLWPFLIAISCLLIVILFDLLPLLNASLHVLVLGVALLGCGGLAFLGVKDLVWPSEKEALVRLERDNALENQPLMALLDQPVALNQSKFAMQVWIYHQDRMAAALKEIKRPWPRSYLYKRDPYSLRAGLILLLFLGGVEARFDTSDRFIRAFAPAFGAQDSENWQLQAWVSQPAHTNLGSVYLEAKSDSKKTTSPIKIAQNSEILLRLETGATRDNISLKFGPYEQEFENLGKGVFSLETTLSQGSVISVLRNDHALHHWPLELIGDQAPKIALTGQPQTGFRGHMQIGFQARDDYGLTEASLILRQKNAQNAEEIKITNQLDSTKAKGLFSENLASHPWAGMPVIMTPMVRDNLGQSARGQALEAILPERKFTHPVAIRLVSIRKQLYKASPEDRLFSRLWLGRLLEAPEEFSDSVAVYIALKVASDRLHEETPPEEIVRVQAILWETAVHLEEGASGSARNQLEFMSRQMQELLQSSEDKAAMEALFEQMRQSLDHYLQQMMNSAGELKGFEEALHNEQVDMVGRDQLMDMLNKARELMRQGNVKAAKAVMDQFQSVLSRLAMQQKVDPKQAAKARKILEDLRQLKEDQQQLLDKTFQRSRNLASPSVKSTKQAIEEALEQERLLEILRDQMKKMREMEVKMPKGLMEADKNMLQSQKALERGLDEESIQAQMRVLSKLEDGLKNSAQSLARKMGMQPMPQTLPGHDPLGRGRSGPIQTRGKNVVPSEREMHQSREILQELYRRAGQKSRPEQELQYIDRLLDRF</sequence>
<keyword evidence="5" id="KW-1185">Reference proteome</keyword>
<dbReference type="Pfam" id="PF13779">
    <property type="entry name" value="DUF4175"/>
    <property type="match status" value="2"/>
</dbReference>
<accession>A0A1C3RH30</accession>
<feature type="coiled-coil region" evidence="1">
    <location>
        <begin position="610"/>
        <end position="676"/>
    </location>
</feature>
<dbReference type="EMBL" id="FLYE01000012">
    <property type="protein sequence ID" value="SCA56512.1"/>
    <property type="molecule type" value="Genomic_DNA"/>
</dbReference>
<evidence type="ECO:0000256" key="3">
    <source>
        <dbReference type="SAM" id="Phobius"/>
    </source>
</evidence>
<feature type="transmembrane region" description="Helical" evidence="3">
    <location>
        <begin position="64"/>
        <end position="84"/>
    </location>
</feature>
<dbReference type="OrthoDB" id="8477685at2"/>
<evidence type="ECO:0000313" key="5">
    <source>
        <dbReference type="Proteomes" id="UP000231658"/>
    </source>
</evidence>
<keyword evidence="3" id="KW-0472">Membrane</keyword>
<keyword evidence="3" id="KW-1133">Transmembrane helix</keyword>
<reference evidence="4 5" key="1">
    <citation type="submission" date="2016-07" db="EMBL/GenBank/DDBJ databases">
        <authorList>
            <person name="Lefevre C.T."/>
        </authorList>
    </citation>
    <scope>NUCLEOTIDE SEQUENCE [LARGE SCALE GENOMIC DNA]</scope>
    <source>
        <strain evidence="4">PR1</strain>
    </source>
</reference>
<evidence type="ECO:0000256" key="1">
    <source>
        <dbReference type="SAM" id="Coils"/>
    </source>
</evidence>
<feature type="region of interest" description="Disordered" evidence="2">
    <location>
        <begin position="744"/>
        <end position="770"/>
    </location>
</feature>
<dbReference type="STRING" id="1867952.MTBPR1_20360"/>
<feature type="transmembrane region" description="Helical" evidence="3">
    <location>
        <begin position="38"/>
        <end position="57"/>
    </location>
</feature>
<evidence type="ECO:0000313" key="4">
    <source>
        <dbReference type="EMBL" id="SCA56512.1"/>
    </source>
</evidence>
<dbReference type="Proteomes" id="UP000231658">
    <property type="component" value="Unassembled WGS sequence"/>
</dbReference>
<proteinExistence type="predicted"/>
<keyword evidence="3" id="KW-0812">Transmembrane</keyword>
<evidence type="ECO:0008006" key="6">
    <source>
        <dbReference type="Google" id="ProtNLM"/>
    </source>
</evidence>
<name>A0A1C3RH30_9PROT</name>
<gene>
    <name evidence="4" type="ORF">MTBPR1_20360</name>
</gene>